<feature type="non-terminal residue" evidence="1">
    <location>
        <position position="1"/>
    </location>
</feature>
<accession>A0A0L8HZ98</accession>
<name>A0A0L8HZ98_OCTBM</name>
<sequence>HSFECALKRMEVMPEFTAIKADWRPDAEHARQFNTPEINQLQSFWMKKCKISTPESKLWEAGTILSVYGPTLDSDEEIKDAFYDSLPGGIVTPVLDYIIVRRHDMGDALHTRAMRGADCWTDRNLIRSNRKSTASKRLNTTKMYDIENRGLFQDRLAIKLDTLPLPDPTSVNQEELDDIWGKHIPQIASVATKQLRHTKRRNPDWFDESADEILPLLISKNRAHDTYISSRSNAHIQNWKDLRSECLSRPRQFQNTWWKNIAAEIQRFADENNIHEFYTAANSMYAPSSNHINQILSSDGNTLYKE</sequence>
<evidence type="ECO:0000313" key="1">
    <source>
        <dbReference type="EMBL" id="KOF94537.1"/>
    </source>
</evidence>
<gene>
    <name evidence="1" type="ORF">OCBIM_22001469mg</name>
</gene>
<organism evidence="1">
    <name type="scientific">Octopus bimaculoides</name>
    <name type="common">California two-spotted octopus</name>
    <dbReference type="NCBI Taxonomy" id="37653"/>
    <lineage>
        <taxon>Eukaryota</taxon>
        <taxon>Metazoa</taxon>
        <taxon>Spiralia</taxon>
        <taxon>Lophotrochozoa</taxon>
        <taxon>Mollusca</taxon>
        <taxon>Cephalopoda</taxon>
        <taxon>Coleoidea</taxon>
        <taxon>Octopodiformes</taxon>
        <taxon>Octopoda</taxon>
        <taxon>Incirrata</taxon>
        <taxon>Octopodidae</taxon>
        <taxon>Octopus</taxon>
    </lineage>
</organism>
<dbReference type="EMBL" id="KQ416935">
    <property type="protein sequence ID" value="KOF94537.1"/>
    <property type="molecule type" value="Genomic_DNA"/>
</dbReference>
<dbReference type="OrthoDB" id="6144240at2759"/>
<proteinExistence type="predicted"/>
<protein>
    <submittedName>
        <fullName evidence="1">Uncharacterized protein</fullName>
    </submittedName>
</protein>
<dbReference type="AlphaFoldDB" id="A0A0L8HZ98"/>
<reference evidence="1" key="1">
    <citation type="submission" date="2015-07" db="EMBL/GenBank/DDBJ databases">
        <title>MeaNS - Measles Nucleotide Surveillance Program.</title>
        <authorList>
            <person name="Tran T."/>
            <person name="Druce J."/>
        </authorList>
    </citation>
    <scope>NUCLEOTIDE SEQUENCE</scope>
    <source>
        <strain evidence="1">UCB-OBI-ISO-001</strain>
        <tissue evidence="1">Gonad</tissue>
    </source>
</reference>